<dbReference type="InterPro" id="IPR013785">
    <property type="entry name" value="Aldolase_TIM"/>
</dbReference>
<evidence type="ECO:0000259" key="3">
    <source>
        <dbReference type="Pfam" id="PF02581"/>
    </source>
</evidence>
<protein>
    <submittedName>
        <fullName evidence="4">Thiamine phosphate synthase</fullName>
    </submittedName>
</protein>
<keyword evidence="2" id="KW-0784">Thiamine biosynthesis</keyword>
<comment type="pathway">
    <text evidence="1">Cofactor biosynthesis; thiamine diphosphate biosynthesis.</text>
</comment>
<dbReference type="PANTHER" id="PTHR20857:SF15">
    <property type="entry name" value="THIAMINE-PHOSPHATE SYNTHASE"/>
    <property type="match status" value="1"/>
</dbReference>
<dbReference type="CDD" id="cd00564">
    <property type="entry name" value="TMP_TenI"/>
    <property type="match status" value="1"/>
</dbReference>
<dbReference type="EMBL" id="CP019911">
    <property type="protein sequence ID" value="AQW31335.1"/>
    <property type="molecule type" value="Genomic_DNA"/>
</dbReference>
<dbReference type="Pfam" id="PF02581">
    <property type="entry name" value="TMP-TENI"/>
    <property type="match status" value="1"/>
</dbReference>
<dbReference type="SUPFAM" id="SSF51391">
    <property type="entry name" value="Thiamin phosphate synthase"/>
    <property type="match status" value="1"/>
</dbReference>
<accession>A0A1U9VLJ1</accession>
<dbReference type="Gene3D" id="3.20.20.70">
    <property type="entry name" value="Aldolase class I"/>
    <property type="match status" value="1"/>
</dbReference>
<proteinExistence type="predicted"/>
<evidence type="ECO:0000313" key="4">
    <source>
        <dbReference type="EMBL" id="AQW31335.1"/>
    </source>
</evidence>
<evidence type="ECO:0000256" key="1">
    <source>
        <dbReference type="ARBA" id="ARBA00004948"/>
    </source>
</evidence>
<dbReference type="RefSeq" id="WP_013210023.1">
    <property type="nucleotide sequence ID" value="NZ_CP019911.1"/>
</dbReference>
<evidence type="ECO:0000256" key="2">
    <source>
        <dbReference type="ARBA" id="ARBA00022977"/>
    </source>
</evidence>
<dbReference type="Proteomes" id="UP000189628">
    <property type="component" value="Chromosome"/>
</dbReference>
<dbReference type="GO" id="GO:0004789">
    <property type="term" value="F:thiamine-phosphate diphosphorylase activity"/>
    <property type="evidence" value="ECO:0007669"/>
    <property type="project" value="TreeGrafter"/>
</dbReference>
<name>A0A1U9VLJ1_9RALS</name>
<reference evidence="4 5" key="1">
    <citation type="submission" date="2017-02" db="EMBL/GenBank/DDBJ databases">
        <title>Blood Disease Bacterium A2-HR MARDI.</title>
        <authorList>
            <person name="Badrun R."/>
            <person name="Abu Bakar N."/>
            <person name="Laboh R."/>
        </authorList>
    </citation>
    <scope>NUCLEOTIDE SEQUENCE [LARGE SCALE GENOMIC DNA]</scope>
    <source>
        <strain evidence="4 5">A2-HR MARDI</strain>
    </source>
</reference>
<dbReference type="GO" id="GO:0009228">
    <property type="term" value="P:thiamine biosynthetic process"/>
    <property type="evidence" value="ECO:0007669"/>
    <property type="project" value="UniProtKB-KW"/>
</dbReference>
<evidence type="ECO:0000313" key="5">
    <source>
        <dbReference type="Proteomes" id="UP000189628"/>
    </source>
</evidence>
<sequence length="198" mass="21695">MRRVSLPDFYQITPEPVGSPYFEKFFAELTDTLRSGIRLLQLRAKQLEPREHLDVARRTRDLCRQFGAILMLNGPIDMAREVGCDGVHLSSDALMSLRSRPAPDTVLISAACHSVAQLEQAARVEVDFVTLSPVLRTRTHPDADPLGWESFSELVQCSRVPVFALGGMSPETLDQAKSAGAWGVAAISATWCQQSAGA</sequence>
<gene>
    <name evidence="4" type="ORF">B0B51_16335</name>
</gene>
<dbReference type="InterPro" id="IPR022998">
    <property type="entry name" value="ThiamineP_synth_TenI"/>
</dbReference>
<dbReference type="AlphaFoldDB" id="A0A1U9VLJ1"/>
<dbReference type="InterPro" id="IPR036206">
    <property type="entry name" value="ThiamineP_synth_sf"/>
</dbReference>
<dbReference type="PANTHER" id="PTHR20857">
    <property type="entry name" value="THIAMINE-PHOSPHATE PYROPHOSPHORYLASE"/>
    <property type="match status" value="1"/>
</dbReference>
<organism evidence="4 5">
    <name type="scientific">blood disease bacterium A2-HR MARDI</name>
    <dbReference type="NCBI Taxonomy" id="1944648"/>
    <lineage>
        <taxon>Bacteria</taxon>
        <taxon>Pseudomonadati</taxon>
        <taxon>Pseudomonadota</taxon>
        <taxon>Betaproteobacteria</taxon>
        <taxon>Burkholderiales</taxon>
        <taxon>Burkholderiaceae</taxon>
        <taxon>Ralstonia</taxon>
        <taxon>Ralstonia solanacearum species complex</taxon>
    </lineage>
</organism>
<dbReference type="GO" id="GO:0005737">
    <property type="term" value="C:cytoplasm"/>
    <property type="evidence" value="ECO:0007669"/>
    <property type="project" value="TreeGrafter"/>
</dbReference>
<feature type="domain" description="Thiamine phosphate synthase/TenI" evidence="3">
    <location>
        <begin position="22"/>
        <end position="189"/>
    </location>
</feature>